<dbReference type="Proteomes" id="UP001596023">
    <property type="component" value="Unassembled WGS sequence"/>
</dbReference>
<comment type="caution">
    <text evidence="1">The sequence shown here is derived from an EMBL/GenBank/DDBJ whole genome shotgun (WGS) entry which is preliminary data.</text>
</comment>
<protein>
    <recommendedName>
        <fullName evidence="3">DUF4258 domain-containing protein</fullName>
    </recommendedName>
</protein>
<gene>
    <name evidence="1" type="ORF">ACFO6W_07860</name>
</gene>
<sequence length="94" mass="10694">MERMTVNGHYVSQYRKNITKFAQGLKDKAVSMLEEGKSLKEIYDALNPDIRAKANGIYASYRAACEWAKYDALYIRNANGDYTIITIIPVSHES</sequence>
<dbReference type="EMBL" id="JBHSGN010000059">
    <property type="protein sequence ID" value="MFC4673605.1"/>
    <property type="molecule type" value="Genomic_DNA"/>
</dbReference>
<evidence type="ECO:0008006" key="3">
    <source>
        <dbReference type="Google" id="ProtNLM"/>
    </source>
</evidence>
<accession>A0ABV9KTT8</accession>
<name>A0ABV9KTT8_9BACT</name>
<reference evidence="2" key="1">
    <citation type="journal article" date="2019" name="Int. J. Syst. Evol. Microbiol.">
        <title>The Global Catalogue of Microorganisms (GCM) 10K type strain sequencing project: providing services to taxonomists for standard genome sequencing and annotation.</title>
        <authorList>
            <consortium name="The Broad Institute Genomics Platform"/>
            <consortium name="The Broad Institute Genome Sequencing Center for Infectious Disease"/>
            <person name="Wu L."/>
            <person name="Ma J."/>
        </authorList>
    </citation>
    <scope>NUCLEOTIDE SEQUENCE [LARGE SCALE GENOMIC DNA]</scope>
    <source>
        <strain evidence="2">CCUG 66188</strain>
    </source>
</reference>
<keyword evidence="2" id="KW-1185">Reference proteome</keyword>
<evidence type="ECO:0000313" key="1">
    <source>
        <dbReference type="EMBL" id="MFC4673605.1"/>
    </source>
</evidence>
<proteinExistence type="predicted"/>
<dbReference type="RefSeq" id="WP_379995046.1">
    <property type="nucleotide sequence ID" value="NZ_JBHSGN010000059.1"/>
</dbReference>
<organism evidence="1 2">
    <name type="scientific">Dysgonomonas termitidis</name>
    <dbReference type="NCBI Taxonomy" id="1516126"/>
    <lineage>
        <taxon>Bacteria</taxon>
        <taxon>Pseudomonadati</taxon>
        <taxon>Bacteroidota</taxon>
        <taxon>Bacteroidia</taxon>
        <taxon>Bacteroidales</taxon>
        <taxon>Dysgonomonadaceae</taxon>
        <taxon>Dysgonomonas</taxon>
    </lineage>
</organism>
<evidence type="ECO:0000313" key="2">
    <source>
        <dbReference type="Proteomes" id="UP001596023"/>
    </source>
</evidence>